<comment type="caution">
    <text evidence="1">The sequence shown here is derived from an EMBL/GenBank/DDBJ whole genome shotgun (WGS) entry which is preliminary data.</text>
</comment>
<dbReference type="AlphaFoldDB" id="A0A164EJB4"/>
<protein>
    <submittedName>
        <fullName evidence="1">Uncharacterized protein</fullName>
    </submittedName>
</protein>
<gene>
    <name evidence="1" type="ORF">APZ42_008594</name>
</gene>
<proteinExistence type="predicted"/>
<dbReference type="Proteomes" id="UP000076858">
    <property type="component" value="Unassembled WGS sequence"/>
</dbReference>
<name>A0A164EJB4_9CRUS</name>
<evidence type="ECO:0000313" key="1">
    <source>
        <dbReference type="EMBL" id="KZR96843.1"/>
    </source>
</evidence>
<accession>A0A164EJB4</accession>
<organism evidence="1 2">
    <name type="scientific">Daphnia magna</name>
    <dbReference type="NCBI Taxonomy" id="35525"/>
    <lineage>
        <taxon>Eukaryota</taxon>
        <taxon>Metazoa</taxon>
        <taxon>Ecdysozoa</taxon>
        <taxon>Arthropoda</taxon>
        <taxon>Crustacea</taxon>
        <taxon>Branchiopoda</taxon>
        <taxon>Diplostraca</taxon>
        <taxon>Cladocera</taxon>
        <taxon>Anomopoda</taxon>
        <taxon>Daphniidae</taxon>
        <taxon>Daphnia</taxon>
    </lineage>
</organism>
<keyword evidence="2" id="KW-1185">Reference proteome</keyword>
<reference evidence="1 2" key="1">
    <citation type="submission" date="2016-03" db="EMBL/GenBank/DDBJ databases">
        <title>EvidentialGene: Evidence-directed Construction of Genes on Genomes.</title>
        <authorList>
            <person name="Gilbert D.G."/>
            <person name="Choi J.-H."/>
            <person name="Mockaitis K."/>
            <person name="Colbourne J."/>
            <person name="Pfrender M."/>
        </authorList>
    </citation>
    <scope>NUCLEOTIDE SEQUENCE [LARGE SCALE GENOMIC DNA]</scope>
    <source>
        <strain evidence="1 2">Xinb3</strain>
        <tissue evidence="1">Complete organism</tissue>
    </source>
</reference>
<dbReference type="EMBL" id="LRGB01023502">
    <property type="protein sequence ID" value="KZR96843.1"/>
    <property type="molecule type" value="Genomic_DNA"/>
</dbReference>
<evidence type="ECO:0000313" key="2">
    <source>
        <dbReference type="Proteomes" id="UP000076858"/>
    </source>
</evidence>
<sequence length="50" mass="5934">FQYNILSFNVFNFHRDLNPRPLDPYTNALPQSYDPYVTSFSAKYNSWLNG</sequence>
<feature type="non-terminal residue" evidence="1">
    <location>
        <position position="1"/>
    </location>
</feature>